<dbReference type="RefSeq" id="WP_219539501.1">
    <property type="nucleotide sequence ID" value="NZ_JAHKRM010000064.1"/>
</dbReference>
<name>A0ABW4H012_9ACTN</name>
<evidence type="ECO:0008006" key="3">
    <source>
        <dbReference type="Google" id="ProtNLM"/>
    </source>
</evidence>
<evidence type="ECO:0000313" key="1">
    <source>
        <dbReference type="EMBL" id="MFD1548051.1"/>
    </source>
</evidence>
<dbReference type="EMBL" id="JBHUCM010000096">
    <property type="protein sequence ID" value="MFD1548051.1"/>
    <property type="molecule type" value="Genomic_DNA"/>
</dbReference>
<organism evidence="1 2">
    <name type="scientific">Nonomuraea guangzhouensis</name>
    <dbReference type="NCBI Taxonomy" id="1291555"/>
    <lineage>
        <taxon>Bacteria</taxon>
        <taxon>Bacillati</taxon>
        <taxon>Actinomycetota</taxon>
        <taxon>Actinomycetes</taxon>
        <taxon>Streptosporangiales</taxon>
        <taxon>Streptosporangiaceae</taxon>
        <taxon>Nonomuraea</taxon>
    </lineage>
</organism>
<sequence>MSTRHEAGRLPPVYEAVISAYATALAGSTLANSSRVAYLRRVRGFLTWVAAQDSGSPTSGPPTDVAAAARAAHRYSRHLRHARYATTTIGSVIAAIEDFYARCGLGATGLRRGRDQLAPRL</sequence>
<dbReference type="Proteomes" id="UP001597097">
    <property type="component" value="Unassembled WGS sequence"/>
</dbReference>
<protein>
    <recommendedName>
        <fullName evidence="3">Core-binding (CB) domain-containing protein</fullName>
    </recommendedName>
</protein>
<gene>
    <name evidence="1" type="ORF">ACFSJ0_64270</name>
</gene>
<comment type="caution">
    <text evidence="1">The sequence shown here is derived from an EMBL/GenBank/DDBJ whole genome shotgun (WGS) entry which is preliminary data.</text>
</comment>
<accession>A0ABW4H012</accession>
<proteinExistence type="predicted"/>
<keyword evidence="2" id="KW-1185">Reference proteome</keyword>
<reference evidence="2" key="1">
    <citation type="journal article" date="2019" name="Int. J. Syst. Evol. Microbiol.">
        <title>The Global Catalogue of Microorganisms (GCM) 10K type strain sequencing project: providing services to taxonomists for standard genome sequencing and annotation.</title>
        <authorList>
            <consortium name="The Broad Institute Genomics Platform"/>
            <consortium name="The Broad Institute Genome Sequencing Center for Infectious Disease"/>
            <person name="Wu L."/>
            <person name="Ma J."/>
        </authorList>
    </citation>
    <scope>NUCLEOTIDE SEQUENCE [LARGE SCALE GENOMIC DNA]</scope>
    <source>
        <strain evidence="2">CGMCC 1.15399</strain>
    </source>
</reference>
<evidence type="ECO:0000313" key="2">
    <source>
        <dbReference type="Proteomes" id="UP001597097"/>
    </source>
</evidence>